<dbReference type="InterPro" id="IPR021109">
    <property type="entry name" value="Peptidase_aspartic_dom_sf"/>
</dbReference>
<evidence type="ECO:0000256" key="1">
    <source>
        <dbReference type="ARBA" id="ARBA00007447"/>
    </source>
</evidence>
<dbReference type="Proteomes" id="UP000324897">
    <property type="component" value="Chromosome 3"/>
</dbReference>
<feature type="domain" description="Peptidase A1" evidence="2">
    <location>
        <begin position="1"/>
        <end position="86"/>
    </location>
</feature>
<dbReference type="GO" id="GO:0004190">
    <property type="term" value="F:aspartic-type endopeptidase activity"/>
    <property type="evidence" value="ECO:0007669"/>
    <property type="project" value="InterPro"/>
</dbReference>
<sequence length="86" mass="9507">MIVDSGTAITELPETAYSALRTAFRSAMSAYCSRRRTTSVLIRCLAFSDFPDNDSQFRIIGSVNQRTFKVLYDSGRGNIGFRPGAC</sequence>
<dbReference type="Gramene" id="TVU11523">
    <property type="protein sequence ID" value="TVU11523"/>
    <property type="gene ID" value="EJB05_45115"/>
</dbReference>
<dbReference type="EMBL" id="RWGY01000039">
    <property type="protein sequence ID" value="TVU11523.1"/>
    <property type="molecule type" value="Genomic_DNA"/>
</dbReference>
<dbReference type="PANTHER" id="PTHR13683:SF664">
    <property type="entry name" value="OS05G0203912 PROTEIN"/>
    <property type="match status" value="1"/>
</dbReference>
<evidence type="ECO:0000259" key="2">
    <source>
        <dbReference type="PROSITE" id="PS51767"/>
    </source>
</evidence>
<dbReference type="AlphaFoldDB" id="A0A5J9TJD4"/>
<dbReference type="OrthoDB" id="2747330at2759"/>
<accession>A0A5J9TJD4</accession>
<dbReference type="Gene3D" id="2.40.70.10">
    <property type="entry name" value="Acid Proteases"/>
    <property type="match status" value="2"/>
</dbReference>
<feature type="non-terminal residue" evidence="3">
    <location>
        <position position="1"/>
    </location>
</feature>
<evidence type="ECO:0000313" key="4">
    <source>
        <dbReference type="Proteomes" id="UP000324897"/>
    </source>
</evidence>
<dbReference type="SUPFAM" id="SSF50630">
    <property type="entry name" value="Acid proteases"/>
    <property type="match status" value="1"/>
</dbReference>
<keyword evidence="4" id="KW-1185">Reference proteome</keyword>
<proteinExistence type="inferred from homology"/>
<dbReference type="PROSITE" id="PS51767">
    <property type="entry name" value="PEPTIDASE_A1"/>
    <property type="match status" value="1"/>
</dbReference>
<protein>
    <recommendedName>
        <fullName evidence="2">Peptidase A1 domain-containing protein</fullName>
    </recommendedName>
</protein>
<comment type="similarity">
    <text evidence="1">Belongs to the peptidase A1 family.</text>
</comment>
<reference evidence="3 4" key="1">
    <citation type="journal article" date="2019" name="Sci. Rep.">
        <title>A high-quality genome of Eragrostis curvula grass provides insights into Poaceae evolution and supports new strategies to enhance forage quality.</title>
        <authorList>
            <person name="Carballo J."/>
            <person name="Santos B.A.C.M."/>
            <person name="Zappacosta D."/>
            <person name="Garbus I."/>
            <person name="Selva J.P."/>
            <person name="Gallo C.A."/>
            <person name="Diaz A."/>
            <person name="Albertini E."/>
            <person name="Caccamo M."/>
            <person name="Echenique V."/>
        </authorList>
    </citation>
    <scope>NUCLEOTIDE SEQUENCE [LARGE SCALE GENOMIC DNA]</scope>
    <source>
        <strain evidence="4">cv. Victoria</strain>
        <tissue evidence="3">Leaf</tissue>
    </source>
</reference>
<name>A0A5J9TJD4_9POAL</name>
<dbReference type="GO" id="GO:0006508">
    <property type="term" value="P:proteolysis"/>
    <property type="evidence" value="ECO:0007669"/>
    <property type="project" value="InterPro"/>
</dbReference>
<gene>
    <name evidence="3" type="ORF">EJB05_45115</name>
</gene>
<dbReference type="InterPro" id="IPR001461">
    <property type="entry name" value="Aspartic_peptidase_A1"/>
</dbReference>
<comment type="caution">
    <text evidence="3">The sequence shown here is derived from an EMBL/GenBank/DDBJ whole genome shotgun (WGS) entry which is preliminary data.</text>
</comment>
<organism evidence="3 4">
    <name type="scientific">Eragrostis curvula</name>
    <name type="common">weeping love grass</name>
    <dbReference type="NCBI Taxonomy" id="38414"/>
    <lineage>
        <taxon>Eukaryota</taxon>
        <taxon>Viridiplantae</taxon>
        <taxon>Streptophyta</taxon>
        <taxon>Embryophyta</taxon>
        <taxon>Tracheophyta</taxon>
        <taxon>Spermatophyta</taxon>
        <taxon>Magnoliopsida</taxon>
        <taxon>Liliopsida</taxon>
        <taxon>Poales</taxon>
        <taxon>Poaceae</taxon>
        <taxon>PACMAD clade</taxon>
        <taxon>Chloridoideae</taxon>
        <taxon>Eragrostideae</taxon>
        <taxon>Eragrostidinae</taxon>
        <taxon>Eragrostis</taxon>
    </lineage>
</organism>
<dbReference type="InterPro" id="IPR033121">
    <property type="entry name" value="PEPTIDASE_A1"/>
</dbReference>
<evidence type="ECO:0000313" key="3">
    <source>
        <dbReference type="EMBL" id="TVU11523.1"/>
    </source>
</evidence>
<dbReference type="PANTHER" id="PTHR13683">
    <property type="entry name" value="ASPARTYL PROTEASES"/>
    <property type="match status" value="1"/>
</dbReference>